<feature type="region of interest" description="Disordered" evidence="2">
    <location>
        <begin position="295"/>
        <end position="331"/>
    </location>
</feature>
<dbReference type="EMBL" id="DS268411">
    <property type="protein sequence ID" value="EFP03109.1"/>
    <property type="molecule type" value="Genomic_DNA"/>
</dbReference>
<evidence type="ECO:0000313" key="4">
    <source>
        <dbReference type="Proteomes" id="UP000008281"/>
    </source>
</evidence>
<feature type="compositionally biased region" description="Acidic residues" evidence="2">
    <location>
        <begin position="187"/>
        <end position="208"/>
    </location>
</feature>
<keyword evidence="1" id="KW-0175">Coiled coil</keyword>
<reference evidence="3" key="1">
    <citation type="submission" date="2007-07" db="EMBL/GenBank/DDBJ databases">
        <title>PCAP assembly of the Caenorhabditis remanei genome.</title>
        <authorList>
            <consortium name="The Caenorhabditis remanei Sequencing Consortium"/>
            <person name="Wilson R.K."/>
        </authorList>
    </citation>
    <scope>NUCLEOTIDE SEQUENCE [LARGE SCALE GENOMIC DNA]</scope>
    <source>
        <strain evidence="3">PB4641</strain>
    </source>
</reference>
<name>E3LN25_CAERE</name>
<organism evidence="4">
    <name type="scientific">Caenorhabditis remanei</name>
    <name type="common">Caenorhabditis vulgaris</name>
    <dbReference type="NCBI Taxonomy" id="31234"/>
    <lineage>
        <taxon>Eukaryota</taxon>
        <taxon>Metazoa</taxon>
        <taxon>Ecdysozoa</taxon>
        <taxon>Nematoda</taxon>
        <taxon>Chromadorea</taxon>
        <taxon>Rhabditida</taxon>
        <taxon>Rhabditina</taxon>
        <taxon>Rhabditomorpha</taxon>
        <taxon>Rhabditoidea</taxon>
        <taxon>Rhabditidae</taxon>
        <taxon>Peloderinae</taxon>
        <taxon>Caenorhabditis</taxon>
    </lineage>
</organism>
<feature type="region of interest" description="Disordered" evidence="2">
    <location>
        <begin position="394"/>
        <end position="419"/>
    </location>
</feature>
<dbReference type="HOGENOM" id="CLU_581714_0_0_1"/>
<feature type="compositionally biased region" description="Basic and acidic residues" evidence="2">
    <location>
        <begin position="302"/>
        <end position="316"/>
    </location>
</feature>
<accession>E3LN25</accession>
<proteinExistence type="predicted"/>
<evidence type="ECO:0000256" key="2">
    <source>
        <dbReference type="SAM" id="MobiDB-lite"/>
    </source>
</evidence>
<feature type="compositionally biased region" description="Basic and acidic residues" evidence="2">
    <location>
        <begin position="21"/>
        <end position="35"/>
    </location>
</feature>
<feature type="coiled-coil region" evidence="1">
    <location>
        <begin position="355"/>
        <end position="382"/>
    </location>
</feature>
<feature type="compositionally biased region" description="Basic and acidic residues" evidence="2">
    <location>
        <begin position="394"/>
        <end position="405"/>
    </location>
</feature>
<dbReference type="InParanoid" id="E3LN25"/>
<feature type="compositionally biased region" description="Acidic residues" evidence="2">
    <location>
        <begin position="92"/>
        <end position="102"/>
    </location>
</feature>
<feature type="region of interest" description="Disordered" evidence="2">
    <location>
        <begin position="1"/>
        <end position="221"/>
    </location>
</feature>
<dbReference type="AlphaFoldDB" id="E3LN25"/>
<sequence length="470" mass="53073">MSGFFGRIFGFGESTDGTAAEEPKVGEETAKRSESGDSSDDDSSFSFGEDSSDDEKMEESGERTIEEKEEEICEESIEYLLDESIDKQEYSFGEEETAEDSGEVLIDNSVKETQKESTQIDINENPIEEAHPISLDSEDDLSDIEFCYRNETSDEEDSAVNKDSEVSENPKENDKEITPEETHVISEEDSVEIDELVLQEDGGSESGEDSFSYGEESEASDFEEFRNINDEVESVGSCSSPSNNSFEEYEDAINTEKKLNNEKVNDLDEEKLEEYEDALNTDLNELAVETLAMTPNDDLELNDEKSEERSVKKNESDVFENLSDDSMLQEEKKEKEVIEVIIDPEDTSDNASQLIDFTMSQMQQLEMENRDEEEKLEVVATDSKGDVEVVEEEITGKSEGLKNAKTDTLTTDGSINKKRKSKLSKEHILAYEEYIRATEAYEFALEQHVRQLERCLAVNEKILRITGTAK</sequence>
<feature type="compositionally biased region" description="Basic and acidic residues" evidence="2">
    <location>
        <begin position="159"/>
        <end position="186"/>
    </location>
</feature>
<protein>
    <submittedName>
        <fullName evidence="3">Uncharacterized protein</fullName>
    </submittedName>
</protein>
<keyword evidence="4" id="KW-1185">Reference proteome</keyword>
<evidence type="ECO:0000313" key="3">
    <source>
        <dbReference type="EMBL" id="EFP03109.1"/>
    </source>
</evidence>
<dbReference type="Proteomes" id="UP000008281">
    <property type="component" value="Unassembled WGS sequence"/>
</dbReference>
<evidence type="ECO:0000256" key="1">
    <source>
        <dbReference type="SAM" id="Coils"/>
    </source>
</evidence>
<gene>
    <name evidence="3" type="ORF">CRE_28563</name>
</gene>
<feature type="compositionally biased region" description="Acidic residues" evidence="2">
    <location>
        <begin position="67"/>
        <end position="83"/>
    </location>
</feature>